<dbReference type="InterPro" id="IPR036412">
    <property type="entry name" value="HAD-like_sf"/>
</dbReference>
<dbReference type="Proteomes" id="UP000262832">
    <property type="component" value="Chromosome I"/>
</dbReference>
<comment type="cofactor">
    <cofactor evidence="1">
        <name>Mg(2+)</name>
        <dbReference type="ChEBI" id="CHEBI:18420"/>
    </cofactor>
</comment>
<dbReference type="Gene3D" id="3.40.50.1000">
    <property type="entry name" value="HAD superfamily/HAD-like"/>
    <property type="match status" value="1"/>
</dbReference>
<dbReference type="EMBL" id="CP032093">
    <property type="protein sequence ID" value="AXY02245.1"/>
    <property type="molecule type" value="Genomic_DNA"/>
</dbReference>
<dbReference type="PANTHER" id="PTHR46470:SF3">
    <property type="entry name" value="N-ACYLNEURAMINATE-9-PHOSPHATASE"/>
    <property type="match status" value="1"/>
</dbReference>
<dbReference type="SFLD" id="SFLDG01129">
    <property type="entry name" value="C1.5:_HAD__Beta-PGM__Phosphata"/>
    <property type="match status" value="1"/>
</dbReference>
<dbReference type="NCBIfam" id="TIGR01509">
    <property type="entry name" value="HAD-SF-IA-v3"/>
    <property type="match status" value="1"/>
</dbReference>
<evidence type="ECO:0000313" key="5">
    <source>
        <dbReference type="Proteomes" id="UP000262832"/>
    </source>
</evidence>
<evidence type="ECO:0000313" key="4">
    <source>
        <dbReference type="EMBL" id="AXY02245.1"/>
    </source>
</evidence>
<dbReference type="InterPro" id="IPR006439">
    <property type="entry name" value="HAD-SF_hydro_IA"/>
</dbReference>
<dbReference type="Gene3D" id="1.20.120.710">
    <property type="entry name" value="Haloacid dehalogenase hydrolase-like domain"/>
    <property type="match status" value="1"/>
</dbReference>
<dbReference type="RefSeq" id="WP_128812144.1">
    <property type="nucleotide sequence ID" value="NZ_CP032093.1"/>
</dbReference>
<dbReference type="SFLD" id="SFLDS00003">
    <property type="entry name" value="Haloacid_Dehalogenase"/>
    <property type="match status" value="1"/>
</dbReference>
<proteinExistence type="predicted"/>
<organism evidence="4 5">
    <name type="scientific">Vibrio alfacsensis</name>
    <dbReference type="NCBI Taxonomy" id="1074311"/>
    <lineage>
        <taxon>Bacteria</taxon>
        <taxon>Pseudomonadati</taxon>
        <taxon>Pseudomonadota</taxon>
        <taxon>Gammaproteobacteria</taxon>
        <taxon>Vibrionales</taxon>
        <taxon>Vibrionaceae</taxon>
        <taxon>Vibrio</taxon>
    </lineage>
</organism>
<evidence type="ECO:0000256" key="1">
    <source>
        <dbReference type="ARBA" id="ARBA00001946"/>
    </source>
</evidence>
<sequence length="241" mass="26818">MLKAIFFDMDETLCGTSQADTVAGQEFANWIAQTYPQVSDSTAFVHRYLQGVYKKLNDEFPELIALLPDENAFRCGLIQTILAEQGIEIDLEQAQQAQSYFDSARMGAFNFFPGVKEMLTELRQHYKLVVITNGPIFSQHPKLKATQMSEWVDHIIVGGEEPEEKPAASIFHKALSLVDAKPEEVIHIGDSLPADIQGANNMGILSVWVNSTGIATPTETKPSYEVKETIELNEILKTLAQ</sequence>
<reference evidence="4 5" key="1">
    <citation type="submission" date="2018-08" db="EMBL/GenBank/DDBJ databases">
        <title>Genomic taxonomy of the Vibrionaceae family.</title>
        <authorList>
            <person name="Gomez-Gil B."/>
            <person name="Tanaka M."/>
            <person name="Sawabe T."/>
            <person name="Enciso-Ibarra K."/>
        </authorList>
    </citation>
    <scope>NUCLEOTIDE SEQUENCE [LARGE SCALE GENOMIC DNA]</scope>
    <source>
        <strain evidence="4 5">CAIM 1831</strain>
    </source>
</reference>
<dbReference type="InterPro" id="IPR051400">
    <property type="entry name" value="HAD-like_hydrolase"/>
</dbReference>
<evidence type="ECO:0000256" key="2">
    <source>
        <dbReference type="ARBA" id="ARBA00022801"/>
    </source>
</evidence>
<gene>
    <name evidence="4" type="ORF">D1115_14935</name>
</gene>
<protein>
    <submittedName>
        <fullName evidence="4">HAD family hydrolase</fullName>
    </submittedName>
</protein>
<evidence type="ECO:0000256" key="3">
    <source>
        <dbReference type="ARBA" id="ARBA00022842"/>
    </source>
</evidence>
<keyword evidence="3" id="KW-0460">Magnesium</keyword>
<dbReference type="CDD" id="cd04305">
    <property type="entry name" value="HAD_Neu5Ac-Pase_like"/>
    <property type="match status" value="1"/>
</dbReference>
<accession>A0ABM6YWX8</accession>
<keyword evidence="2 4" id="KW-0378">Hydrolase</keyword>
<name>A0ABM6YWX8_9VIBR</name>
<dbReference type="GO" id="GO:0016787">
    <property type="term" value="F:hydrolase activity"/>
    <property type="evidence" value="ECO:0007669"/>
    <property type="project" value="UniProtKB-KW"/>
</dbReference>
<dbReference type="InterPro" id="IPR023214">
    <property type="entry name" value="HAD_sf"/>
</dbReference>
<dbReference type="SUPFAM" id="SSF56784">
    <property type="entry name" value="HAD-like"/>
    <property type="match status" value="1"/>
</dbReference>
<dbReference type="Pfam" id="PF00702">
    <property type="entry name" value="Hydrolase"/>
    <property type="match status" value="1"/>
</dbReference>
<dbReference type="PANTHER" id="PTHR46470">
    <property type="entry name" value="N-ACYLNEURAMINATE-9-PHOSPHATASE"/>
    <property type="match status" value="1"/>
</dbReference>
<keyword evidence="5" id="KW-1185">Reference proteome</keyword>
<dbReference type="NCBIfam" id="TIGR01549">
    <property type="entry name" value="HAD-SF-IA-v1"/>
    <property type="match status" value="1"/>
</dbReference>